<comment type="similarity">
    <text evidence="1 6">Belongs to the F-actin-capping protein alpha subunit family.</text>
</comment>
<organism evidence="7 8">
    <name type="scientific">Friedmanniomyces endolithicus</name>
    <dbReference type="NCBI Taxonomy" id="329885"/>
    <lineage>
        <taxon>Eukaryota</taxon>
        <taxon>Fungi</taxon>
        <taxon>Dikarya</taxon>
        <taxon>Ascomycota</taxon>
        <taxon>Pezizomycotina</taxon>
        <taxon>Dothideomycetes</taxon>
        <taxon>Dothideomycetidae</taxon>
        <taxon>Mycosphaerellales</taxon>
        <taxon>Teratosphaeriaceae</taxon>
        <taxon>Friedmanniomyces</taxon>
    </lineage>
</organism>
<dbReference type="InterPro" id="IPR042276">
    <property type="entry name" value="CapZ_alpha/beta_2"/>
</dbReference>
<keyword evidence="3 6" id="KW-0117">Actin capping</keyword>
<dbReference type="Gene3D" id="3.90.1150.210">
    <property type="entry name" value="F-actin capping protein, beta subunit"/>
    <property type="match status" value="1"/>
</dbReference>
<dbReference type="Pfam" id="PF01267">
    <property type="entry name" value="F-actin_cap_A"/>
    <property type="match status" value="1"/>
</dbReference>
<reference evidence="7 8" key="1">
    <citation type="submission" date="2017-03" db="EMBL/GenBank/DDBJ databases">
        <title>Genomes of endolithic fungi from Antarctica.</title>
        <authorList>
            <person name="Coleine C."/>
            <person name="Masonjones S."/>
            <person name="Stajich J.E."/>
        </authorList>
    </citation>
    <scope>NUCLEOTIDE SEQUENCE [LARGE SCALE GENOMIC DNA]</scope>
    <source>
        <strain evidence="7 8">CCFEE 5311</strain>
    </source>
</reference>
<gene>
    <name evidence="7" type="ORF">B0A54_06945</name>
</gene>
<dbReference type="InterPro" id="IPR042489">
    <property type="entry name" value="CapZ_alpha_1"/>
</dbReference>
<evidence type="ECO:0000256" key="3">
    <source>
        <dbReference type="ARBA" id="ARBA00022467"/>
    </source>
</evidence>
<comment type="subunit">
    <text evidence="6">Heterodimer of an alpha and a beta subunit.</text>
</comment>
<proteinExistence type="inferred from homology"/>
<dbReference type="InterPro" id="IPR017865">
    <property type="entry name" value="F-actin_cap_asu_CS"/>
</dbReference>
<name>A0A4U0V468_9PEZI</name>
<dbReference type="PANTHER" id="PTHR10653">
    <property type="entry name" value="F-ACTIN-CAPPING PROTEIN SUBUNIT ALPHA"/>
    <property type="match status" value="1"/>
</dbReference>
<dbReference type="GO" id="GO:0051015">
    <property type="term" value="F:actin filament binding"/>
    <property type="evidence" value="ECO:0007669"/>
    <property type="project" value="TreeGrafter"/>
</dbReference>
<dbReference type="AlphaFoldDB" id="A0A4U0V468"/>
<dbReference type="InterPro" id="IPR037282">
    <property type="entry name" value="CapZ_alpha/beta"/>
</dbReference>
<dbReference type="PANTHER" id="PTHR10653:SF0">
    <property type="entry name" value="F-ACTIN-CAPPING PROTEIN SUBUNIT ALPHA"/>
    <property type="match status" value="1"/>
</dbReference>
<dbReference type="FunFam" id="3.90.1150.210:FF:000003">
    <property type="entry name" value="F-actin-capping protein subunit alpha"/>
    <property type="match status" value="1"/>
</dbReference>
<dbReference type="Gene3D" id="3.30.1140.60">
    <property type="entry name" value="F-actin capping protein, alpha subunit"/>
    <property type="match status" value="1"/>
</dbReference>
<dbReference type="PROSITE" id="PS00749">
    <property type="entry name" value="F_ACTIN_CAPPING_A_2"/>
    <property type="match status" value="1"/>
</dbReference>
<comment type="caution">
    <text evidence="7">The sequence shown here is derived from an EMBL/GenBank/DDBJ whole genome shotgun (WGS) entry which is preliminary data.</text>
</comment>
<dbReference type="EMBL" id="NAJP01000023">
    <property type="protein sequence ID" value="TKA42495.1"/>
    <property type="molecule type" value="Genomic_DNA"/>
</dbReference>
<evidence type="ECO:0000313" key="7">
    <source>
        <dbReference type="EMBL" id="TKA42495.1"/>
    </source>
</evidence>
<sequence>MASKSATVSSFVQSAPPGELSNVVEDIKALARDEVRSLEPAFKKYNEEQYSTVKLPGSNEAVLISAYNILNDGRYFDSISQNSFEMASNAQSHTLDTQHADIVQSLLRSFSAAATEHFPSSKVGVFPTESDSSVAILLVANKYSPQNFWNGRWRSTYLLSPTNNSVTGTIKVDVHYYEDGNVRMSTNKKVELGGSTPDALVREIAKAENMFQEALNRAFSTLAEGSFKGLRRQLPVTRQRVEWEKIAGYRLGQDIGGGRSK</sequence>
<dbReference type="GO" id="GO:0051016">
    <property type="term" value="P:barbed-end actin filament capping"/>
    <property type="evidence" value="ECO:0007669"/>
    <property type="project" value="UniProtKB-UniRule"/>
</dbReference>
<dbReference type="Proteomes" id="UP000310066">
    <property type="component" value="Unassembled WGS sequence"/>
</dbReference>
<dbReference type="InterPro" id="IPR002189">
    <property type="entry name" value="CapZ_alpha"/>
</dbReference>
<comment type="function">
    <text evidence="5 6">F-actin-capping proteins bind in a Ca(2+)-independent manner to the fast growing ends of actin filaments (barbed end) thereby blocking the exchange of subunits at these ends. Unlike other capping proteins (such as gelsolin and severin), these proteins do not sever actin filaments.</text>
</comment>
<dbReference type="PRINTS" id="PR00191">
    <property type="entry name" value="FACTINCAPA"/>
</dbReference>
<dbReference type="SUPFAM" id="SSF90096">
    <property type="entry name" value="Subunits of heterodimeric actin filament capping protein Capz"/>
    <property type="match status" value="1"/>
</dbReference>
<evidence type="ECO:0000256" key="5">
    <source>
        <dbReference type="ARBA" id="ARBA00025389"/>
    </source>
</evidence>
<protein>
    <recommendedName>
        <fullName evidence="2 6">F-actin-capping protein subunit alpha</fullName>
    </recommendedName>
</protein>
<evidence type="ECO:0000256" key="2">
    <source>
        <dbReference type="ARBA" id="ARBA00014038"/>
    </source>
</evidence>
<dbReference type="GO" id="GO:0008290">
    <property type="term" value="C:F-actin capping protein complex"/>
    <property type="evidence" value="ECO:0007669"/>
    <property type="project" value="UniProtKB-UniRule"/>
</dbReference>
<keyword evidence="4 6" id="KW-0009">Actin-binding</keyword>
<evidence type="ECO:0000256" key="1">
    <source>
        <dbReference type="ARBA" id="ARBA00010479"/>
    </source>
</evidence>
<evidence type="ECO:0000313" key="8">
    <source>
        <dbReference type="Proteomes" id="UP000310066"/>
    </source>
</evidence>
<accession>A0A4U0V468</accession>
<dbReference type="STRING" id="329885.A0A4U0V468"/>
<dbReference type="OrthoDB" id="340550at2759"/>
<dbReference type="GO" id="GO:0030479">
    <property type="term" value="C:actin cortical patch"/>
    <property type="evidence" value="ECO:0007669"/>
    <property type="project" value="TreeGrafter"/>
</dbReference>
<dbReference type="PROSITE" id="PS00748">
    <property type="entry name" value="F_ACTIN_CAPPING_A_1"/>
    <property type="match status" value="1"/>
</dbReference>
<evidence type="ECO:0000256" key="6">
    <source>
        <dbReference type="RuleBase" id="RU365077"/>
    </source>
</evidence>
<evidence type="ECO:0000256" key="4">
    <source>
        <dbReference type="ARBA" id="ARBA00023203"/>
    </source>
</evidence>
<dbReference type="GO" id="GO:0030036">
    <property type="term" value="P:actin cytoskeleton organization"/>
    <property type="evidence" value="ECO:0007669"/>
    <property type="project" value="TreeGrafter"/>
</dbReference>